<dbReference type="GO" id="GO:0003677">
    <property type="term" value="F:DNA binding"/>
    <property type="evidence" value="ECO:0007669"/>
    <property type="project" value="UniProtKB-KW"/>
</dbReference>
<evidence type="ECO:0000313" key="6">
    <source>
        <dbReference type="Proteomes" id="UP000315344"/>
    </source>
</evidence>
<reference evidence="5 6" key="1">
    <citation type="journal article" date="2017" name="Nat. Commun.">
        <title>In situ click chemistry generation of cyclooxygenase-2 inhibitors.</title>
        <authorList>
            <person name="Bhardwaj A."/>
            <person name="Kaur J."/>
            <person name="Wuest M."/>
            <person name="Wuest F."/>
        </authorList>
    </citation>
    <scope>NUCLEOTIDE SEQUENCE [LARGE SCALE GENOMIC DNA]</scope>
    <source>
        <strain evidence="5">S2_012_000_R3_94</strain>
    </source>
</reference>
<evidence type="ECO:0000256" key="2">
    <source>
        <dbReference type="ARBA" id="ARBA00023125"/>
    </source>
</evidence>
<keyword evidence="1" id="KW-0805">Transcription regulation</keyword>
<dbReference type="InterPro" id="IPR002577">
    <property type="entry name" value="HTH_HxlR"/>
</dbReference>
<dbReference type="AlphaFoldDB" id="A0A533I4Q3"/>
<dbReference type="EMBL" id="VAFL01000007">
    <property type="protein sequence ID" value="TKW66526.1"/>
    <property type="molecule type" value="Genomic_DNA"/>
</dbReference>
<evidence type="ECO:0000313" key="5">
    <source>
        <dbReference type="EMBL" id="TKW66526.1"/>
    </source>
</evidence>
<organism evidence="5 6">
    <name type="scientific">Paracoccus denitrificans</name>
    <dbReference type="NCBI Taxonomy" id="266"/>
    <lineage>
        <taxon>Bacteria</taxon>
        <taxon>Pseudomonadati</taxon>
        <taxon>Pseudomonadota</taxon>
        <taxon>Alphaproteobacteria</taxon>
        <taxon>Rhodobacterales</taxon>
        <taxon>Paracoccaceae</taxon>
        <taxon>Paracoccus</taxon>
    </lineage>
</organism>
<dbReference type="Gene3D" id="1.10.10.10">
    <property type="entry name" value="Winged helix-like DNA-binding domain superfamily/Winged helix DNA-binding domain"/>
    <property type="match status" value="1"/>
</dbReference>
<evidence type="ECO:0000256" key="1">
    <source>
        <dbReference type="ARBA" id="ARBA00023015"/>
    </source>
</evidence>
<proteinExistence type="predicted"/>
<dbReference type="PANTHER" id="PTHR33204:SF39">
    <property type="entry name" value="TRANSCRIPTIONAL REGULATORY PROTEIN"/>
    <property type="match status" value="1"/>
</dbReference>
<name>A0A533I4Q3_PARDE</name>
<keyword evidence="2" id="KW-0238">DNA-binding</keyword>
<feature type="domain" description="HTH hxlR-type" evidence="4">
    <location>
        <begin position="5"/>
        <end position="103"/>
    </location>
</feature>
<protein>
    <submittedName>
        <fullName evidence="5">Helix-turn-helix transcriptional regulator</fullName>
    </submittedName>
</protein>
<dbReference type="Proteomes" id="UP000315344">
    <property type="component" value="Unassembled WGS sequence"/>
</dbReference>
<dbReference type="InterPro" id="IPR036390">
    <property type="entry name" value="WH_DNA-bd_sf"/>
</dbReference>
<dbReference type="SUPFAM" id="SSF46785">
    <property type="entry name" value="Winged helix' DNA-binding domain"/>
    <property type="match status" value="1"/>
</dbReference>
<dbReference type="PANTHER" id="PTHR33204">
    <property type="entry name" value="TRANSCRIPTIONAL REGULATOR, MARR FAMILY"/>
    <property type="match status" value="1"/>
</dbReference>
<dbReference type="Pfam" id="PF01638">
    <property type="entry name" value="HxlR"/>
    <property type="match status" value="1"/>
</dbReference>
<comment type="caution">
    <text evidence="5">The sequence shown here is derived from an EMBL/GenBank/DDBJ whole genome shotgun (WGS) entry which is preliminary data.</text>
</comment>
<dbReference type="InterPro" id="IPR036388">
    <property type="entry name" value="WH-like_DNA-bd_sf"/>
</dbReference>
<accession>A0A533I4Q3</accession>
<evidence type="ECO:0000259" key="4">
    <source>
        <dbReference type="PROSITE" id="PS51118"/>
    </source>
</evidence>
<keyword evidence="3" id="KW-0804">Transcription</keyword>
<evidence type="ECO:0000256" key="3">
    <source>
        <dbReference type="ARBA" id="ARBA00023163"/>
    </source>
</evidence>
<sequence length="115" mass="12816">MTADCPGRDLFLLATGKWTLLILWSLKNGPRRFHQLRDEVEGISERVLSATLKSLCRHGLLRRHVEPSVPPKVSYDLTPTGTGLLSVMEGLTGWIAQELDTVEAAKARYDRDNSA</sequence>
<gene>
    <name evidence="5" type="ORF">DI616_10750</name>
</gene>
<dbReference type="PROSITE" id="PS51118">
    <property type="entry name" value="HTH_HXLR"/>
    <property type="match status" value="1"/>
</dbReference>